<gene>
    <name evidence="2" type="ORF">SVUK_LOCUS12798</name>
</gene>
<feature type="region of interest" description="Disordered" evidence="1">
    <location>
        <begin position="1"/>
        <end position="20"/>
    </location>
</feature>
<organism evidence="2 3">
    <name type="scientific">Strongylus vulgaris</name>
    <name type="common">Blood worm</name>
    <dbReference type="NCBI Taxonomy" id="40348"/>
    <lineage>
        <taxon>Eukaryota</taxon>
        <taxon>Metazoa</taxon>
        <taxon>Ecdysozoa</taxon>
        <taxon>Nematoda</taxon>
        <taxon>Chromadorea</taxon>
        <taxon>Rhabditida</taxon>
        <taxon>Rhabditina</taxon>
        <taxon>Rhabditomorpha</taxon>
        <taxon>Strongyloidea</taxon>
        <taxon>Strongylidae</taxon>
        <taxon>Strongylus</taxon>
    </lineage>
</organism>
<evidence type="ECO:0000313" key="2">
    <source>
        <dbReference type="EMBL" id="VDM77800.1"/>
    </source>
</evidence>
<feature type="compositionally biased region" description="Polar residues" evidence="1">
    <location>
        <begin position="62"/>
        <end position="83"/>
    </location>
</feature>
<proteinExistence type="predicted"/>
<feature type="compositionally biased region" description="Polar residues" evidence="1">
    <location>
        <begin position="1"/>
        <end position="10"/>
    </location>
</feature>
<evidence type="ECO:0000313" key="3">
    <source>
        <dbReference type="Proteomes" id="UP000270094"/>
    </source>
</evidence>
<dbReference type="Proteomes" id="UP000270094">
    <property type="component" value="Unassembled WGS sequence"/>
</dbReference>
<dbReference type="AlphaFoldDB" id="A0A3P7IXF3"/>
<evidence type="ECO:0000256" key="1">
    <source>
        <dbReference type="SAM" id="MobiDB-lite"/>
    </source>
</evidence>
<dbReference type="EMBL" id="UYYB01100179">
    <property type="protein sequence ID" value="VDM77800.1"/>
    <property type="molecule type" value="Genomic_DNA"/>
</dbReference>
<sequence>MMINNSSFAKGSQGEERVARLPPADGMLNNIGAKVQGMAEAAADKLSGAFHATKDTLVGDNDTMQSGRNDTMQFGHDLSSQPGFHSEYKTNE</sequence>
<protein>
    <submittedName>
        <fullName evidence="2">Uncharacterized protein</fullName>
    </submittedName>
</protein>
<keyword evidence="3" id="KW-1185">Reference proteome</keyword>
<feature type="region of interest" description="Disordered" evidence="1">
    <location>
        <begin position="59"/>
        <end position="92"/>
    </location>
</feature>
<reference evidence="2 3" key="1">
    <citation type="submission" date="2018-11" db="EMBL/GenBank/DDBJ databases">
        <authorList>
            <consortium name="Pathogen Informatics"/>
        </authorList>
    </citation>
    <scope>NUCLEOTIDE SEQUENCE [LARGE SCALE GENOMIC DNA]</scope>
</reference>
<name>A0A3P7IXF3_STRVU</name>
<feature type="non-terminal residue" evidence="2">
    <location>
        <position position="92"/>
    </location>
</feature>
<accession>A0A3P7IXF3</accession>